<evidence type="ECO:0000259" key="3">
    <source>
        <dbReference type="Pfam" id="PF13556"/>
    </source>
</evidence>
<dbReference type="InterPro" id="IPR012914">
    <property type="entry name" value="PucR_dom"/>
</dbReference>
<keyword evidence="6" id="KW-1185">Reference proteome</keyword>
<dbReference type="InterPro" id="IPR051448">
    <property type="entry name" value="CdaR-like_regulators"/>
</dbReference>
<dbReference type="InterPro" id="IPR041522">
    <property type="entry name" value="CdaR_GGDEF"/>
</dbReference>
<dbReference type="AlphaFoldDB" id="A0A1H6UG34"/>
<comment type="similarity">
    <text evidence="1">Belongs to the CdaR family.</text>
</comment>
<feature type="domain" description="Purine catabolism PurC-like" evidence="2">
    <location>
        <begin position="8"/>
        <end position="125"/>
    </location>
</feature>
<sequence>MLTVKRFLELSPFYELKILSGHNGLDNIITSGNIMDNPDAIDWFSVGELLLTSGYFFKDSPELQNNIMKQLKDLNCPALCIKPRRYLGTVPENMLKLSDELDLPIIEVPYGLSFSKILGRIMEELSDKYDSLNKKSLDIHSRFFNISLHGGGLHQISVTLSDICSSSVMLLDKNWTVLHWTDHPKQPHLMSEYISLKRKEIPFSDDFIRSFPPEFERLQKPVMRHMSISKFNASIPCTVIPVYFQSKHYGYIVLWNPLSALNEYSYIGLENGAMAFSLERIRSDELTRTRNRIRRDFLDELLMGKITSKETLSNLADLHGINLDLYYTAVVFPVSFLNTNKNLDIVRRNQWENTKVKQVLNHFDQLASISPQVEILFSRKKQIILLLGFSNDNELNQIKLLRQYIQEKLDDVLSNFTEISLYATIGKTATHMSDIHESFHQAQETLRLSEHSLSTHLNNRIFHFDEFLLQYFLLENIEKDTMKNYFKQTLGPLHDHDLNNGSALIETLISLVSHRFNIAECSRDLFIHRNTLLYRIEKIESILLVNLKDAEESLKLQLGLKIYQLLDL</sequence>
<dbReference type="PANTHER" id="PTHR33744">
    <property type="entry name" value="CARBOHYDRATE DIACID REGULATOR"/>
    <property type="match status" value="1"/>
</dbReference>
<organism evidence="5 6">
    <name type="scientific">Alkalibacterium gilvum</name>
    <dbReference type="NCBI Taxonomy" id="1130080"/>
    <lineage>
        <taxon>Bacteria</taxon>
        <taxon>Bacillati</taxon>
        <taxon>Bacillota</taxon>
        <taxon>Bacilli</taxon>
        <taxon>Lactobacillales</taxon>
        <taxon>Carnobacteriaceae</taxon>
        <taxon>Alkalibacterium</taxon>
    </lineage>
</organism>
<name>A0A1H6UG34_9LACT</name>
<dbReference type="InterPro" id="IPR025736">
    <property type="entry name" value="PucR_C-HTH_dom"/>
</dbReference>
<proteinExistence type="inferred from homology"/>
<evidence type="ECO:0000313" key="6">
    <source>
        <dbReference type="Proteomes" id="UP000198564"/>
    </source>
</evidence>
<dbReference type="PANTHER" id="PTHR33744:SF1">
    <property type="entry name" value="DNA-BINDING TRANSCRIPTIONAL ACTIVATOR ADER"/>
    <property type="match status" value="1"/>
</dbReference>
<feature type="domain" description="CdaR GGDEF-like" evidence="4">
    <location>
        <begin position="308"/>
        <end position="448"/>
    </location>
</feature>
<dbReference type="STRING" id="1130080.SAMN04488113_12910"/>
<reference evidence="6" key="1">
    <citation type="submission" date="2016-10" db="EMBL/GenBank/DDBJ databases">
        <authorList>
            <person name="Varghese N."/>
            <person name="Submissions S."/>
        </authorList>
    </citation>
    <scope>NUCLEOTIDE SEQUENCE [LARGE SCALE GENOMIC DNA]</scope>
    <source>
        <strain evidence="6">DSM 25751</strain>
    </source>
</reference>
<evidence type="ECO:0000256" key="1">
    <source>
        <dbReference type="ARBA" id="ARBA00006754"/>
    </source>
</evidence>
<dbReference type="Pfam" id="PF07905">
    <property type="entry name" value="PucR"/>
    <property type="match status" value="1"/>
</dbReference>
<dbReference type="Pfam" id="PF17853">
    <property type="entry name" value="GGDEF_2"/>
    <property type="match status" value="1"/>
</dbReference>
<feature type="domain" description="PucR C-terminal helix-turn-helix" evidence="3">
    <location>
        <begin position="504"/>
        <end position="562"/>
    </location>
</feature>
<protein>
    <submittedName>
        <fullName evidence="5">Purine catabolism regulatory protein</fullName>
    </submittedName>
</protein>
<dbReference type="InterPro" id="IPR042070">
    <property type="entry name" value="PucR_C-HTH_sf"/>
</dbReference>
<dbReference type="EMBL" id="FNYW01000029">
    <property type="protein sequence ID" value="SEI88647.1"/>
    <property type="molecule type" value="Genomic_DNA"/>
</dbReference>
<dbReference type="OrthoDB" id="142218at2"/>
<evidence type="ECO:0000313" key="5">
    <source>
        <dbReference type="EMBL" id="SEI88647.1"/>
    </source>
</evidence>
<evidence type="ECO:0000259" key="2">
    <source>
        <dbReference type="Pfam" id="PF07905"/>
    </source>
</evidence>
<dbReference type="Proteomes" id="UP000198564">
    <property type="component" value="Unassembled WGS sequence"/>
</dbReference>
<dbReference type="Pfam" id="PF13556">
    <property type="entry name" value="HTH_30"/>
    <property type="match status" value="1"/>
</dbReference>
<gene>
    <name evidence="5" type="ORF">SAMN04488113_12910</name>
</gene>
<accession>A0A1H6UG34</accession>
<dbReference type="Gene3D" id="1.10.10.2840">
    <property type="entry name" value="PucR C-terminal helix-turn-helix domain"/>
    <property type="match status" value="1"/>
</dbReference>
<evidence type="ECO:0000259" key="4">
    <source>
        <dbReference type="Pfam" id="PF17853"/>
    </source>
</evidence>
<dbReference type="RefSeq" id="WP_091635548.1">
    <property type="nucleotide sequence ID" value="NZ_FNYW01000029.1"/>
</dbReference>